<dbReference type="InterPro" id="IPR016136">
    <property type="entry name" value="DNA_helicase_N/primase_C"/>
</dbReference>
<evidence type="ECO:0000256" key="11">
    <source>
        <dbReference type="NCBIfam" id="TIGR00665"/>
    </source>
</evidence>
<evidence type="ECO:0000256" key="9">
    <source>
        <dbReference type="ARBA" id="ARBA00023235"/>
    </source>
</evidence>
<dbReference type="InterPro" id="IPR027417">
    <property type="entry name" value="P-loop_NTPase"/>
</dbReference>
<evidence type="ECO:0000313" key="15">
    <source>
        <dbReference type="Proteomes" id="UP001210120"/>
    </source>
</evidence>
<dbReference type="NCBIfam" id="TIGR00665">
    <property type="entry name" value="DnaB"/>
    <property type="match status" value="1"/>
</dbReference>
<dbReference type="CDD" id="cd00984">
    <property type="entry name" value="DnaB_C"/>
    <property type="match status" value="1"/>
</dbReference>
<keyword evidence="5 12" id="KW-0378">Hydrolase</keyword>
<reference evidence="14" key="1">
    <citation type="submission" date="2022-12" db="EMBL/GenBank/DDBJ databases">
        <title>Genomic Characterization of Candidatus Phytoplasma sacchari in China.</title>
        <authorList>
            <person name="Zhang R.-Y."/>
        </authorList>
    </citation>
    <scope>NUCLEOTIDE SEQUENCE [LARGE SCALE GENOMIC DNA]</scope>
    <source>
        <strain evidence="14">SCWL1</strain>
    </source>
</reference>
<dbReference type="PROSITE" id="PS51199">
    <property type="entry name" value="SF4_HELICASE"/>
    <property type="match status" value="1"/>
</dbReference>
<evidence type="ECO:0000256" key="6">
    <source>
        <dbReference type="ARBA" id="ARBA00022806"/>
    </source>
</evidence>
<evidence type="ECO:0000256" key="8">
    <source>
        <dbReference type="ARBA" id="ARBA00023125"/>
    </source>
</evidence>
<dbReference type="Pfam" id="PF03796">
    <property type="entry name" value="DnaB_C"/>
    <property type="match status" value="1"/>
</dbReference>
<keyword evidence="6 12" id="KW-0347">Helicase</keyword>
<dbReference type="SUPFAM" id="SSF52540">
    <property type="entry name" value="P-loop containing nucleoside triphosphate hydrolases"/>
    <property type="match status" value="1"/>
</dbReference>
<evidence type="ECO:0000256" key="5">
    <source>
        <dbReference type="ARBA" id="ARBA00022801"/>
    </source>
</evidence>
<feature type="domain" description="SF4 helicase" evidence="13">
    <location>
        <begin position="184"/>
        <end position="455"/>
    </location>
</feature>
<evidence type="ECO:0000256" key="7">
    <source>
        <dbReference type="ARBA" id="ARBA00022840"/>
    </source>
</evidence>
<keyword evidence="8 12" id="KW-0238">DNA-binding</keyword>
<keyword evidence="4 12" id="KW-0547">Nucleotide-binding</keyword>
<dbReference type="InterPro" id="IPR007692">
    <property type="entry name" value="DNA_helicase_DnaB"/>
</dbReference>
<dbReference type="SUPFAM" id="SSF48024">
    <property type="entry name" value="N-terminal domain of DnaB helicase"/>
    <property type="match status" value="1"/>
</dbReference>
<evidence type="ECO:0000256" key="2">
    <source>
        <dbReference type="ARBA" id="ARBA00022515"/>
    </source>
</evidence>
<dbReference type="PANTHER" id="PTHR30153:SF2">
    <property type="entry name" value="REPLICATIVE DNA HELICASE"/>
    <property type="match status" value="1"/>
</dbReference>
<organism evidence="14 15">
    <name type="scientific">Candidatus Phytoplasma sacchari</name>
    <dbReference type="NCBI Taxonomy" id="2609813"/>
    <lineage>
        <taxon>Bacteria</taxon>
        <taxon>Bacillati</taxon>
        <taxon>Mycoplasmatota</taxon>
        <taxon>Mollicutes</taxon>
        <taxon>Acholeplasmatales</taxon>
        <taxon>Acholeplasmataceae</taxon>
        <taxon>Candidatus Phytoplasma</taxon>
        <taxon>16SrXI (Rice yellow dwarf group)</taxon>
    </lineage>
</organism>
<evidence type="ECO:0000256" key="1">
    <source>
        <dbReference type="ARBA" id="ARBA00008428"/>
    </source>
</evidence>
<evidence type="ECO:0000256" key="3">
    <source>
        <dbReference type="ARBA" id="ARBA00022705"/>
    </source>
</evidence>
<dbReference type="InterPro" id="IPR036185">
    <property type="entry name" value="DNA_heli_DnaB-like_N_sf"/>
</dbReference>
<dbReference type="EC" id="5.6.2.3" evidence="11 12"/>
<keyword evidence="3 12" id="KW-0235">DNA replication</keyword>
<keyword evidence="15" id="KW-1185">Reference proteome</keyword>
<protein>
    <recommendedName>
        <fullName evidence="11 12">Replicative DNA helicase</fullName>
        <ecNumber evidence="11 12">5.6.2.3</ecNumber>
    </recommendedName>
</protein>
<gene>
    <name evidence="14" type="primary">dnaB</name>
    <name evidence="14" type="ORF">O7R10_01850</name>
</gene>
<evidence type="ECO:0000256" key="10">
    <source>
        <dbReference type="ARBA" id="ARBA00048954"/>
    </source>
</evidence>
<name>A0ABY7M2W4_9MOLU</name>
<dbReference type="PANTHER" id="PTHR30153">
    <property type="entry name" value="REPLICATIVE DNA HELICASE DNAB"/>
    <property type="match status" value="1"/>
</dbReference>
<dbReference type="InterPro" id="IPR007694">
    <property type="entry name" value="DNA_helicase_DnaB-like_C"/>
</dbReference>
<proteinExistence type="inferred from homology"/>
<keyword evidence="7 12" id="KW-0067">ATP-binding</keyword>
<comment type="catalytic activity">
    <reaction evidence="10 12">
        <text>ATP + H2O = ADP + phosphate + H(+)</text>
        <dbReference type="Rhea" id="RHEA:13065"/>
        <dbReference type="ChEBI" id="CHEBI:15377"/>
        <dbReference type="ChEBI" id="CHEBI:15378"/>
        <dbReference type="ChEBI" id="CHEBI:30616"/>
        <dbReference type="ChEBI" id="CHEBI:43474"/>
        <dbReference type="ChEBI" id="CHEBI:456216"/>
        <dbReference type="EC" id="5.6.2.3"/>
    </reaction>
</comment>
<dbReference type="Gene3D" id="3.40.50.300">
    <property type="entry name" value="P-loop containing nucleotide triphosphate hydrolases"/>
    <property type="match status" value="1"/>
</dbReference>
<dbReference type="Pfam" id="PF00772">
    <property type="entry name" value="DnaB"/>
    <property type="match status" value="1"/>
</dbReference>
<dbReference type="GO" id="GO:0016787">
    <property type="term" value="F:hydrolase activity"/>
    <property type="evidence" value="ECO:0007669"/>
    <property type="project" value="UniProtKB-KW"/>
</dbReference>
<accession>A0ABY7M2W4</accession>
<comment type="similarity">
    <text evidence="1 12">Belongs to the helicase family. DnaB subfamily.</text>
</comment>
<dbReference type="GO" id="GO:0003678">
    <property type="term" value="F:DNA helicase activity"/>
    <property type="evidence" value="ECO:0007669"/>
    <property type="project" value="UniProtKB-EC"/>
</dbReference>
<evidence type="ECO:0000313" key="14">
    <source>
        <dbReference type="EMBL" id="WBL31334.1"/>
    </source>
</evidence>
<comment type="function">
    <text evidence="12">The main replicative DNA helicase, it participates in initiation and elongation during chromosome replication. Travels ahead of the DNA replisome, separating dsDNA into templates for DNA synthesis. A processive ATP-dependent 5'-3' DNA helicase it has DNA-dependent ATPase activity.</text>
</comment>
<dbReference type="EMBL" id="CP115156">
    <property type="protein sequence ID" value="WBL31334.1"/>
    <property type="molecule type" value="Genomic_DNA"/>
</dbReference>
<evidence type="ECO:0000256" key="12">
    <source>
        <dbReference type="RuleBase" id="RU362085"/>
    </source>
</evidence>
<keyword evidence="2 12" id="KW-0639">Primosome</keyword>
<dbReference type="Proteomes" id="UP001210120">
    <property type="component" value="Chromosome"/>
</dbReference>
<keyword evidence="9" id="KW-0413">Isomerase</keyword>
<sequence length="455" mass="53599">MWKNDLKENYFKNNFPVPYDLDAEQAILGILLLDSKKILEVIAELKTEDFFNVDHQKIYQAMKHLFQEQKEIDYLSVFLWLKNHQIQIEGNQEYLFKLGSLFPSVYHLNNYLEFLKEATMKRKILKLLNQMVHHTLKQEDEGNFHQLIEKSQERLNQLISLPKTIFITAKTLFQQLKETIQNKKNDSFLGWKTGFRSLDEIILGYQPESFIILAARPGIGKTTFMLNMIWQALEWQENLKIAIFSLEMNNNQLGCRSLSMKTQIAYRRIQPMALDQFNQAEKNLIEAKIEEMSAYQLFLDDEGLNTMTKIKEKCRWLKKNQGLNLVFVDYLQLLKAFESEKALKSYETVSQISRELKLLAKELKICIVCLSQLSREIEKREDKRPKLSDLRDSGSIEQDADVVLFLARQPQEKPSAYQEVIETNLIIAKNRHGQTGEIPFNFYLKIQKFEEKELY</sequence>
<dbReference type="Gene3D" id="1.10.860.10">
    <property type="entry name" value="DNAb Helicase, Chain A"/>
    <property type="match status" value="1"/>
</dbReference>
<evidence type="ECO:0000256" key="4">
    <source>
        <dbReference type="ARBA" id="ARBA00022741"/>
    </source>
</evidence>
<evidence type="ECO:0000259" key="13">
    <source>
        <dbReference type="PROSITE" id="PS51199"/>
    </source>
</evidence>
<dbReference type="InterPro" id="IPR007693">
    <property type="entry name" value="DNA_helicase_DnaB-like_N"/>
</dbReference>